<dbReference type="Pfam" id="PF22633">
    <property type="entry name" value="F5_F8_type_C_2"/>
    <property type="match status" value="6"/>
</dbReference>
<dbReference type="PROSITE" id="PS00615">
    <property type="entry name" value="C_TYPE_LECTIN_1"/>
    <property type="match status" value="1"/>
</dbReference>
<dbReference type="InterPro" id="IPR051941">
    <property type="entry name" value="BG_Antigen-Binding_Lectin"/>
</dbReference>
<dbReference type="PANTHER" id="PTHR45713">
    <property type="entry name" value="FTP DOMAIN-CONTAINING PROTEIN"/>
    <property type="match status" value="1"/>
</dbReference>
<evidence type="ECO:0000259" key="8">
    <source>
        <dbReference type="PROSITE" id="PS50041"/>
    </source>
</evidence>
<gene>
    <name evidence="9" type="ORF">JOQ06_020732</name>
</gene>
<proteinExistence type="inferred from homology"/>
<keyword evidence="6" id="KW-0106">Calcium</keyword>
<keyword evidence="7" id="KW-1015">Disulfide bond</keyword>
<evidence type="ECO:0000256" key="3">
    <source>
        <dbReference type="ARBA" id="ARBA00011233"/>
    </source>
</evidence>
<dbReference type="SUPFAM" id="SSF56436">
    <property type="entry name" value="C-type lectin-like"/>
    <property type="match status" value="1"/>
</dbReference>
<dbReference type="GO" id="GO:0046872">
    <property type="term" value="F:metal ion binding"/>
    <property type="evidence" value="ECO:0007669"/>
    <property type="project" value="UniProtKB-KW"/>
</dbReference>
<comment type="caution">
    <text evidence="9">The sequence shown here is derived from an EMBL/GenBank/DDBJ whole genome shotgun (WGS) entry which is preliminary data.</text>
</comment>
<dbReference type="PROSITE" id="PS50041">
    <property type="entry name" value="C_TYPE_LECTIN_2"/>
    <property type="match status" value="1"/>
</dbReference>
<dbReference type="InterPro" id="IPR008979">
    <property type="entry name" value="Galactose-bd-like_sf"/>
</dbReference>
<dbReference type="InterPro" id="IPR006585">
    <property type="entry name" value="FTP1"/>
</dbReference>
<evidence type="ECO:0000256" key="5">
    <source>
        <dbReference type="ARBA" id="ARBA00022734"/>
    </source>
</evidence>
<evidence type="ECO:0000256" key="6">
    <source>
        <dbReference type="ARBA" id="ARBA00022837"/>
    </source>
</evidence>
<comment type="subunit">
    <text evidence="3">Homotrimer.</text>
</comment>
<evidence type="ECO:0000256" key="4">
    <source>
        <dbReference type="ARBA" id="ARBA00022723"/>
    </source>
</evidence>
<keyword evidence="5" id="KW-0430">Lectin</keyword>
<dbReference type="Gene3D" id="2.60.120.260">
    <property type="entry name" value="Galactose-binding domain-like"/>
    <property type="match status" value="6"/>
</dbReference>
<dbReference type="AlphaFoldDB" id="A0AAD6BTL7"/>
<dbReference type="PANTHER" id="PTHR45713:SF6">
    <property type="entry name" value="F5_8 TYPE C DOMAIN-CONTAINING PROTEIN"/>
    <property type="match status" value="1"/>
</dbReference>
<reference evidence="9" key="1">
    <citation type="submission" date="2022-11" db="EMBL/GenBank/DDBJ databases">
        <title>Chromosome-level genome of Pogonophryne albipinna.</title>
        <authorList>
            <person name="Jo E."/>
        </authorList>
    </citation>
    <scope>NUCLEOTIDE SEQUENCE</scope>
    <source>
        <strain evidence="9">SGF0006</strain>
        <tissue evidence="9">Muscle</tissue>
    </source>
</reference>
<dbReference type="SMART" id="SM00607">
    <property type="entry name" value="FTP"/>
    <property type="match status" value="6"/>
</dbReference>
<evidence type="ECO:0000256" key="2">
    <source>
        <dbReference type="ARBA" id="ARBA00010147"/>
    </source>
</evidence>
<organism evidence="9 10">
    <name type="scientific">Pogonophryne albipinna</name>
    <dbReference type="NCBI Taxonomy" id="1090488"/>
    <lineage>
        <taxon>Eukaryota</taxon>
        <taxon>Metazoa</taxon>
        <taxon>Chordata</taxon>
        <taxon>Craniata</taxon>
        <taxon>Vertebrata</taxon>
        <taxon>Euteleostomi</taxon>
        <taxon>Actinopterygii</taxon>
        <taxon>Neopterygii</taxon>
        <taxon>Teleostei</taxon>
        <taxon>Neoteleostei</taxon>
        <taxon>Acanthomorphata</taxon>
        <taxon>Eupercaria</taxon>
        <taxon>Perciformes</taxon>
        <taxon>Notothenioidei</taxon>
        <taxon>Pogonophryne</taxon>
    </lineage>
</organism>
<sequence>MWDYDYRPSNAIDGSDDTNQFLYKSCFVSLVEIGPWWRLDLGGLFDISTIEILRRTDFGSEYLNLAEIRIGISLENNGNNNPRCAVVPVSSSVKMTFHCNQKQLTWLWEEPLYRRQPNLALGGAAVASTMWDYDYRPSNAIDGSDDTNQFLYKSCFVSLVEIGPWWRLDLGGLFDISTIEILRRTDFGSEYLNLAEIRIGISLENNGNNNPRCAVVPVSSSVKMTFHCNQKQLTWLWEEPLYRRQRSTTSIDTIQLERSEDDGVEVEIPLYLGGFTSQFEDNSSANLALGGAAVASTMWDYDYRPSNAIDGSDDTNQFLYKSCFVSLVEIGPWWRLDLGGLFDISTIEILRRTDFGSEYLNLAEIRIGISLENNGNNNPRCAVVPVSSSVKMTFHCNQKQVRYVNIFRPGFPSNIHVCEVKVFAATPITGVNVALGGVAEASSQFSVNHQPSLAIDGKADGSCFSSLTHSNPWWRLDMRGPYDIFAIEVFRRTNCCDQSLNGAEIRIGNSLENNGNNNPRCAVITVTSNATMTFNCNHMQGRYVNIINPGVGKDLQMCEVKVYTTTQLTGANVAPRGIATLSSAPASPQTSQHMAIDAHPGPRYALETCASVALQDNPWWQLDLRNIYRITAVSILSSGGCCSEQLNGAEVRIGLSKDVTNQRCAIISVSEGEQKYNYQCGIMEGRFVHVYLPGLQKTLTVCEVEVYGTLLENVALRGLAFHSSSSLENSVASKVIDGDQSSTCSVANEQPGPWVTVDLLVPYSVTAVQLAYSSDCCFSYDVRVDDTSCEVIPFPSTSYSLVTLDCGRIVGRYVTVIHHGVAPPLCEVEVYSTLENLQNSFPQLPPPHGYYGASEAEFRNWAAGEPNLESATQDCAGIQHTGEWRDRQCDLLNFFLCFDAFKKKTFVRISADFDMSDPAVQQQIVIQLEAKMRNMGITDFKINWKMSGQQMTTSH</sequence>
<dbReference type="GO" id="GO:0042806">
    <property type="term" value="F:fucose binding"/>
    <property type="evidence" value="ECO:0007669"/>
    <property type="project" value="UniProtKB-ARBA"/>
</dbReference>
<accession>A0AAD6BTL7</accession>
<dbReference type="Proteomes" id="UP001219934">
    <property type="component" value="Unassembled WGS sequence"/>
</dbReference>
<evidence type="ECO:0000313" key="9">
    <source>
        <dbReference type="EMBL" id="KAJ4949214.1"/>
    </source>
</evidence>
<dbReference type="InterPro" id="IPR016186">
    <property type="entry name" value="C-type_lectin-like/link_sf"/>
</dbReference>
<dbReference type="InterPro" id="IPR001304">
    <property type="entry name" value="C-type_lectin-like"/>
</dbReference>
<comment type="similarity">
    <text evidence="2">Belongs to the fucolectin family.</text>
</comment>
<comment type="function">
    <text evidence="1">Acts as a defensive agent. Recognizes blood group fucosylated oligosaccharides including A, B, H and Lewis B-type antigens. Does not recognize Lewis A antigen and has low affinity for monovalent haptens.</text>
</comment>
<feature type="domain" description="C-type lectin" evidence="8">
    <location>
        <begin position="850"/>
        <end position="898"/>
    </location>
</feature>
<protein>
    <recommendedName>
        <fullName evidence="8">C-type lectin domain-containing protein</fullName>
    </recommendedName>
</protein>
<evidence type="ECO:0000256" key="1">
    <source>
        <dbReference type="ARBA" id="ARBA00002219"/>
    </source>
</evidence>
<evidence type="ECO:0000256" key="7">
    <source>
        <dbReference type="ARBA" id="ARBA00023157"/>
    </source>
</evidence>
<name>A0AAD6BTL7_9TELE</name>
<evidence type="ECO:0000313" key="10">
    <source>
        <dbReference type="Proteomes" id="UP001219934"/>
    </source>
</evidence>
<keyword evidence="10" id="KW-1185">Reference proteome</keyword>
<dbReference type="InterPro" id="IPR018378">
    <property type="entry name" value="C-type_lectin_CS"/>
</dbReference>
<keyword evidence="4" id="KW-0479">Metal-binding</keyword>
<dbReference type="EMBL" id="JAPTMU010000001">
    <property type="protein sequence ID" value="KAJ4949214.1"/>
    <property type="molecule type" value="Genomic_DNA"/>
</dbReference>
<dbReference type="SUPFAM" id="SSF49785">
    <property type="entry name" value="Galactose-binding domain-like"/>
    <property type="match status" value="6"/>
</dbReference>
<dbReference type="GO" id="GO:0001868">
    <property type="term" value="P:regulation of complement activation, lectin pathway"/>
    <property type="evidence" value="ECO:0007669"/>
    <property type="project" value="UniProtKB-ARBA"/>
</dbReference>
<dbReference type="Gene3D" id="3.10.100.10">
    <property type="entry name" value="Mannose-Binding Protein A, subunit A"/>
    <property type="match status" value="1"/>
</dbReference>
<dbReference type="GO" id="GO:0010185">
    <property type="term" value="P:regulation of cellular defense response"/>
    <property type="evidence" value="ECO:0007669"/>
    <property type="project" value="UniProtKB-ARBA"/>
</dbReference>
<dbReference type="InterPro" id="IPR016187">
    <property type="entry name" value="CTDL_fold"/>
</dbReference>